<reference evidence="2" key="1">
    <citation type="journal article" date="2023" name="Plant Biotechnol. J.">
        <title>Chromosome-level wild Hevea brasiliensis genome provides new tools for genomic-assisted breeding and valuable loci to elevate rubber yield.</title>
        <authorList>
            <person name="Cheng H."/>
            <person name="Song X."/>
            <person name="Hu Y."/>
            <person name="Wu T."/>
            <person name="Yang Q."/>
            <person name="An Z."/>
            <person name="Feng S."/>
            <person name="Deng Z."/>
            <person name="Wu W."/>
            <person name="Zeng X."/>
            <person name="Tu M."/>
            <person name="Wang X."/>
            <person name="Huang H."/>
        </authorList>
    </citation>
    <scope>NUCLEOTIDE SEQUENCE</scope>
    <source>
        <strain evidence="2">MT/VB/25A 57/8</strain>
    </source>
</reference>
<dbReference type="EMBL" id="JARPOI010000001">
    <property type="protein sequence ID" value="KAJ9190024.1"/>
    <property type="molecule type" value="Genomic_DNA"/>
</dbReference>
<feature type="domain" description="DUF4283" evidence="1">
    <location>
        <begin position="39"/>
        <end position="119"/>
    </location>
</feature>
<dbReference type="InterPro" id="IPR025558">
    <property type="entry name" value="DUF4283"/>
</dbReference>
<evidence type="ECO:0000259" key="1">
    <source>
        <dbReference type="Pfam" id="PF14111"/>
    </source>
</evidence>
<dbReference type="PANTHER" id="PTHR31286">
    <property type="entry name" value="GLYCINE-RICH CELL WALL STRUCTURAL PROTEIN 1.8-LIKE"/>
    <property type="match status" value="1"/>
</dbReference>
<evidence type="ECO:0000313" key="3">
    <source>
        <dbReference type="Proteomes" id="UP001174677"/>
    </source>
</evidence>
<evidence type="ECO:0000313" key="2">
    <source>
        <dbReference type="EMBL" id="KAJ9190024.1"/>
    </source>
</evidence>
<organism evidence="2 3">
    <name type="scientific">Hevea brasiliensis</name>
    <name type="common">Para rubber tree</name>
    <name type="synonym">Siphonia brasiliensis</name>
    <dbReference type="NCBI Taxonomy" id="3981"/>
    <lineage>
        <taxon>Eukaryota</taxon>
        <taxon>Viridiplantae</taxon>
        <taxon>Streptophyta</taxon>
        <taxon>Embryophyta</taxon>
        <taxon>Tracheophyta</taxon>
        <taxon>Spermatophyta</taxon>
        <taxon>Magnoliopsida</taxon>
        <taxon>eudicotyledons</taxon>
        <taxon>Gunneridae</taxon>
        <taxon>Pentapetalae</taxon>
        <taxon>rosids</taxon>
        <taxon>fabids</taxon>
        <taxon>Malpighiales</taxon>
        <taxon>Euphorbiaceae</taxon>
        <taxon>Crotonoideae</taxon>
        <taxon>Micrandreae</taxon>
        <taxon>Hevea</taxon>
    </lineage>
</organism>
<proteinExistence type="predicted"/>
<dbReference type="PANTHER" id="PTHR31286:SF153">
    <property type="entry name" value="DUF4283 DOMAIN PROTEIN"/>
    <property type="match status" value="1"/>
</dbReference>
<protein>
    <recommendedName>
        <fullName evidence="1">DUF4283 domain-containing protein</fullName>
    </recommendedName>
</protein>
<dbReference type="Pfam" id="PF14111">
    <property type="entry name" value="DUF4283"/>
    <property type="match status" value="1"/>
</dbReference>
<sequence length="165" mass="19436">MASSFGGGKSIEDQHNSLSLEDKDVDFLDLYEIEEERIEGLKWRVIGRFLTDRSINFIAMKNTLASLWRPIKGVVIKELRINLYLFQFFHDLDIERVTNGVPWTFDQHILIMKELSMWVQAYDIPNGFMTERIGNAIGQHNGTYVESDPDNFARVWRNYMRIRFL</sequence>
<dbReference type="Proteomes" id="UP001174677">
    <property type="component" value="Chromosome 1"/>
</dbReference>
<accession>A0ABQ9NBY8</accession>
<keyword evidence="3" id="KW-1185">Reference proteome</keyword>
<name>A0ABQ9NBY8_HEVBR</name>
<comment type="caution">
    <text evidence="2">The sequence shown here is derived from an EMBL/GenBank/DDBJ whole genome shotgun (WGS) entry which is preliminary data.</text>
</comment>
<gene>
    <name evidence="2" type="ORF">P3X46_001261</name>
</gene>
<dbReference type="InterPro" id="IPR040256">
    <property type="entry name" value="At4g02000-like"/>
</dbReference>